<proteinExistence type="predicted"/>
<dbReference type="PROSITE" id="PS51257">
    <property type="entry name" value="PROKAR_LIPOPROTEIN"/>
    <property type="match status" value="1"/>
</dbReference>
<dbReference type="PANTHER" id="PTHR11008:SF32">
    <property type="entry name" value="CIRCADIAN CLOCK-CONTROLLED PROTEIN DAYWAKE-RELATED"/>
    <property type="match status" value="1"/>
</dbReference>
<dbReference type="VEuPathDB" id="VectorBase:MDOMA2_009219"/>
<dbReference type="Pfam" id="PF06585">
    <property type="entry name" value="JHBP"/>
    <property type="match status" value="1"/>
</dbReference>
<name>A0A1I8MR59_MUSDO</name>
<reference evidence="2" key="1">
    <citation type="submission" date="2020-05" db="UniProtKB">
        <authorList>
            <consortium name="EnsemblMetazoa"/>
        </authorList>
    </citation>
    <scope>IDENTIFICATION</scope>
    <source>
        <strain evidence="2">Aabys</strain>
    </source>
</reference>
<dbReference type="KEGG" id="mde:101895918"/>
<dbReference type="RefSeq" id="XP_005186904.2">
    <property type="nucleotide sequence ID" value="XM_005186847.4"/>
</dbReference>
<dbReference type="InterPro" id="IPR010562">
    <property type="entry name" value="Haemolymph_juvenile_hormone-bd"/>
</dbReference>
<dbReference type="SMART" id="SM00700">
    <property type="entry name" value="JHBP"/>
    <property type="match status" value="1"/>
</dbReference>
<evidence type="ECO:0000256" key="1">
    <source>
        <dbReference type="SAM" id="SignalP"/>
    </source>
</evidence>
<dbReference type="OrthoDB" id="8118208at2759"/>
<accession>A0A1I8MR59</accession>
<dbReference type="PANTHER" id="PTHR11008">
    <property type="entry name" value="PROTEIN TAKEOUT-LIKE PROTEIN"/>
    <property type="match status" value="1"/>
</dbReference>
<organism evidence="2">
    <name type="scientific">Musca domestica</name>
    <name type="common">House fly</name>
    <dbReference type="NCBI Taxonomy" id="7370"/>
    <lineage>
        <taxon>Eukaryota</taxon>
        <taxon>Metazoa</taxon>
        <taxon>Ecdysozoa</taxon>
        <taxon>Arthropoda</taxon>
        <taxon>Hexapoda</taxon>
        <taxon>Insecta</taxon>
        <taxon>Pterygota</taxon>
        <taxon>Neoptera</taxon>
        <taxon>Endopterygota</taxon>
        <taxon>Diptera</taxon>
        <taxon>Brachycera</taxon>
        <taxon>Muscomorpha</taxon>
        <taxon>Muscoidea</taxon>
        <taxon>Muscidae</taxon>
        <taxon>Musca</taxon>
    </lineage>
</organism>
<gene>
    <name evidence="2" type="primary">101895918</name>
</gene>
<sequence>MNSLKLCYFLVAAASCGIVPSLGTAFEWPFLKACTPKDEMCQRKRVVEFFQTYSNGIPELDIPSLNPMYLGNINVKGQGNENLNLNINMRDVLLYNYTNIECLDVKGVTGDMTKPAHLTFKVRNPHLIVHTRCHLNGKLLIFNVEGEADLEVHMMNTTTVIDVDLEPYSEGDHSYFKATSFCAKQQTPSMKIFFKNSTLFNGDQMFADVFTDTINENWMLMRDEIQPYFEKANAKVSLVILNKILITIPSDQYFKDE</sequence>
<evidence type="ECO:0000313" key="2">
    <source>
        <dbReference type="EnsemblMetazoa" id="MDOA007602-PA"/>
    </source>
</evidence>
<protein>
    <recommendedName>
        <fullName evidence="3">Hemolymph juvenile hormone binding protein (JHBP)</fullName>
    </recommendedName>
</protein>
<keyword evidence="1" id="KW-0732">Signal</keyword>
<dbReference type="VEuPathDB" id="VectorBase:MDOA007602"/>
<dbReference type="InterPro" id="IPR038606">
    <property type="entry name" value="To_sf"/>
</dbReference>
<dbReference type="AlphaFoldDB" id="A0A1I8MR59"/>
<dbReference type="eggNOG" id="ENOG502T6I4">
    <property type="taxonomic scope" value="Eukaryota"/>
</dbReference>
<feature type="signal peptide" evidence="1">
    <location>
        <begin position="1"/>
        <end position="25"/>
    </location>
</feature>
<feature type="chain" id="PRO_5044560719" description="Hemolymph juvenile hormone binding protein (JHBP)" evidence="1">
    <location>
        <begin position="26"/>
        <end position="257"/>
    </location>
</feature>
<dbReference type="GO" id="GO:0005615">
    <property type="term" value="C:extracellular space"/>
    <property type="evidence" value="ECO:0007669"/>
    <property type="project" value="TreeGrafter"/>
</dbReference>
<dbReference type="Gene3D" id="3.15.10.30">
    <property type="entry name" value="Haemolymph juvenile hormone binding protein"/>
    <property type="match status" value="1"/>
</dbReference>
<evidence type="ECO:0008006" key="3">
    <source>
        <dbReference type="Google" id="ProtNLM"/>
    </source>
</evidence>
<dbReference type="EnsemblMetazoa" id="MDOA007602-RA">
    <property type="protein sequence ID" value="MDOA007602-PA"/>
    <property type="gene ID" value="MDOA007602"/>
</dbReference>